<feature type="coiled-coil region" evidence="4">
    <location>
        <begin position="132"/>
        <end position="159"/>
    </location>
</feature>
<evidence type="ECO:0000256" key="2">
    <source>
        <dbReference type="ARBA" id="ARBA00022771"/>
    </source>
</evidence>
<keyword evidence="2" id="KW-0863">Zinc-finger</keyword>
<feature type="compositionally biased region" description="Polar residues" evidence="5">
    <location>
        <begin position="341"/>
        <end position="353"/>
    </location>
</feature>
<dbReference type="InterPro" id="IPR042448">
    <property type="entry name" value="CCNB1IP1"/>
</dbReference>
<dbReference type="OrthoDB" id="441210at2759"/>
<feature type="compositionally biased region" description="Low complexity" evidence="5">
    <location>
        <begin position="226"/>
        <end position="235"/>
    </location>
</feature>
<sequence>MDSTLKCNDLKCRIPCPEQAVVTTCSHIFCVNCAARLGLIEQHPNEGPRTCPACYTQLVNPDDAVVTALNPSEDYKTSILSGLSPAVIMECAGRGLAFWAYQMVQDITYQEYVRRSLTDKHSAAEAQAAEIERGLREDNARLNNKMSAMRDDNERLHVQTEQLQQSAAQKSKDYSKMSALYNKIKQREHVVGLESAADHGAEEILMQAASQHQQQQKRGPAAQHPVGQSRQRVGSGSNGSSGSGERRPRVKSWPEAAQPSYTHHAFISGQRAGAGGGYRTGFTSSHSMPRPPGSSRHRARLPQTYDQPTFGNYNETLLRGDGAREGYATGHESRRLESAHRSQYTADPSNTPNGIYGLSQGMRVGRPPGGSVAPTRPSMISTRAMGNYAGVPLR</sequence>
<dbReference type="PROSITE" id="PS00518">
    <property type="entry name" value="ZF_RING_1"/>
    <property type="match status" value="1"/>
</dbReference>
<evidence type="ECO:0000256" key="3">
    <source>
        <dbReference type="ARBA" id="ARBA00022833"/>
    </source>
</evidence>
<evidence type="ECO:0000313" key="6">
    <source>
        <dbReference type="EMBL" id="PPJ51736.1"/>
    </source>
</evidence>
<feature type="compositionally biased region" description="Basic and acidic residues" evidence="5">
    <location>
        <begin position="331"/>
        <end position="340"/>
    </location>
</feature>
<reference evidence="7" key="1">
    <citation type="journal article" date="2017" name="bioRxiv">
        <title>Conservation of a gene cluster reveals novel cercosporin biosynthetic mechanisms and extends production to the genus Colletotrichum.</title>
        <authorList>
            <person name="de Jonge R."/>
            <person name="Ebert M.K."/>
            <person name="Huitt-Roehl C.R."/>
            <person name="Pal P."/>
            <person name="Suttle J.C."/>
            <person name="Spanner R.E."/>
            <person name="Neubauer J.D."/>
            <person name="Jurick W.M.II."/>
            <person name="Stott K.A."/>
            <person name="Secor G.A."/>
            <person name="Thomma B.P.H.J."/>
            <person name="Van de Peer Y."/>
            <person name="Townsend C.A."/>
            <person name="Bolton M.D."/>
        </authorList>
    </citation>
    <scope>NUCLEOTIDE SEQUENCE [LARGE SCALE GENOMIC DNA]</scope>
    <source>
        <strain evidence="7">CBS538.71</strain>
    </source>
</reference>
<keyword evidence="7" id="KW-1185">Reference proteome</keyword>
<dbReference type="InterPro" id="IPR013083">
    <property type="entry name" value="Znf_RING/FYVE/PHD"/>
</dbReference>
<feature type="compositionally biased region" description="Polar residues" evidence="5">
    <location>
        <begin position="304"/>
        <end position="315"/>
    </location>
</feature>
<keyword evidence="1" id="KW-0479">Metal-binding</keyword>
<evidence type="ECO:0008006" key="8">
    <source>
        <dbReference type="Google" id="ProtNLM"/>
    </source>
</evidence>
<evidence type="ECO:0000256" key="4">
    <source>
        <dbReference type="SAM" id="Coils"/>
    </source>
</evidence>
<feature type="region of interest" description="Disordered" evidence="5">
    <location>
        <begin position="208"/>
        <end position="252"/>
    </location>
</feature>
<evidence type="ECO:0000256" key="5">
    <source>
        <dbReference type="SAM" id="MobiDB-lite"/>
    </source>
</evidence>
<dbReference type="CDD" id="cd16449">
    <property type="entry name" value="RING-HC"/>
    <property type="match status" value="1"/>
</dbReference>
<dbReference type="GO" id="GO:0007131">
    <property type="term" value="P:reciprocal meiotic recombination"/>
    <property type="evidence" value="ECO:0007669"/>
    <property type="project" value="InterPro"/>
</dbReference>
<dbReference type="GO" id="GO:0008270">
    <property type="term" value="F:zinc ion binding"/>
    <property type="evidence" value="ECO:0007669"/>
    <property type="project" value="UniProtKB-KW"/>
</dbReference>
<feature type="region of interest" description="Disordered" evidence="5">
    <location>
        <begin position="270"/>
        <end position="354"/>
    </location>
</feature>
<dbReference type="STRING" id="357750.A0A2S6BW89"/>
<comment type="caution">
    <text evidence="6">The sequence shown here is derived from an EMBL/GenBank/DDBJ whole genome shotgun (WGS) entry which is preliminary data.</text>
</comment>
<protein>
    <recommendedName>
        <fullName evidence="8">RING-type domain-containing protein</fullName>
    </recommendedName>
</protein>
<dbReference type="SUPFAM" id="SSF57850">
    <property type="entry name" value="RING/U-box"/>
    <property type="match status" value="1"/>
</dbReference>
<proteinExistence type="predicted"/>
<dbReference type="PANTHER" id="PTHR14305:SF0">
    <property type="entry name" value="E3 UBIQUITIN-PROTEIN LIGASE CCNB1IP1"/>
    <property type="match status" value="1"/>
</dbReference>
<evidence type="ECO:0000313" key="7">
    <source>
        <dbReference type="Proteomes" id="UP000237631"/>
    </source>
</evidence>
<dbReference type="Proteomes" id="UP000237631">
    <property type="component" value="Unassembled WGS sequence"/>
</dbReference>
<dbReference type="GO" id="GO:0000795">
    <property type="term" value="C:synaptonemal complex"/>
    <property type="evidence" value="ECO:0007669"/>
    <property type="project" value="InterPro"/>
</dbReference>
<keyword evidence="4" id="KW-0175">Coiled coil</keyword>
<name>A0A2S6BW89_9PEZI</name>
<dbReference type="GO" id="GO:0061630">
    <property type="term" value="F:ubiquitin protein ligase activity"/>
    <property type="evidence" value="ECO:0007669"/>
    <property type="project" value="InterPro"/>
</dbReference>
<dbReference type="EMBL" id="PNEN01001741">
    <property type="protein sequence ID" value="PPJ51736.1"/>
    <property type="molecule type" value="Genomic_DNA"/>
</dbReference>
<dbReference type="Gene3D" id="3.30.40.10">
    <property type="entry name" value="Zinc/RING finger domain, C3HC4 (zinc finger)"/>
    <property type="match status" value="1"/>
</dbReference>
<dbReference type="PANTHER" id="PTHR14305">
    <property type="entry name" value="E3 UBIQUITIN-PROTEIN LIGASE CCNB1IP1"/>
    <property type="match status" value="1"/>
</dbReference>
<gene>
    <name evidence="6" type="ORF">CBER1_08209</name>
</gene>
<organism evidence="6 7">
    <name type="scientific">Cercospora berteroae</name>
    <dbReference type="NCBI Taxonomy" id="357750"/>
    <lineage>
        <taxon>Eukaryota</taxon>
        <taxon>Fungi</taxon>
        <taxon>Dikarya</taxon>
        <taxon>Ascomycota</taxon>
        <taxon>Pezizomycotina</taxon>
        <taxon>Dothideomycetes</taxon>
        <taxon>Dothideomycetidae</taxon>
        <taxon>Mycosphaerellales</taxon>
        <taxon>Mycosphaerellaceae</taxon>
        <taxon>Cercospora</taxon>
    </lineage>
</organism>
<evidence type="ECO:0000256" key="1">
    <source>
        <dbReference type="ARBA" id="ARBA00022723"/>
    </source>
</evidence>
<dbReference type="AlphaFoldDB" id="A0A2S6BW89"/>
<accession>A0A2S6BW89</accession>
<dbReference type="InterPro" id="IPR017907">
    <property type="entry name" value="Znf_RING_CS"/>
</dbReference>
<keyword evidence="3" id="KW-0862">Zinc</keyword>